<feature type="compositionally biased region" description="Low complexity" evidence="1">
    <location>
        <begin position="270"/>
        <end position="280"/>
    </location>
</feature>
<keyword evidence="2" id="KW-1133">Transmembrane helix</keyword>
<dbReference type="InterPro" id="IPR055563">
    <property type="entry name" value="CdpA_N"/>
</dbReference>
<dbReference type="OrthoDB" id="235883at2157"/>
<feature type="compositionally biased region" description="Low complexity" evidence="1">
    <location>
        <begin position="200"/>
        <end position="234"/>
    </location>
</feature>
<feature type="compositionally biased region" description="Basic and acidic residues" evidence="1">
    <location>
        <begin position="236"/>
        <end position="248"/>
    </location>
</feature>
<feature type="transmembrane region" description="Helical" evidence="2">
    <location>
        <begin position="20"/>
        <end position="40"/>
    </location>
</feature>
<dbReference type="Pfam" id="PF23600">
    <property type="entry name" value="CdpA_N"/>
    <property type="match status" value="1"/>
</dbReference>
<feature type="domain" description="Cell division protein A C-terminal" evidence="4">
    <location>
        <begin position="299"/>
        <end position="340"/>
    </location>
</feature>
<evidence type="ECO:0000256" key="2">
    <source>
        <dbReference type="SAM" id="Phobius"/>
    </source>
</evidence>
<keyword evidence="2" id="KW-0472">Membrane</keyword>
<evidence type="ECO:0000259" key="4">
    <source>
        <dbReference type="Pfam" id="PF23601"/>
    </source>
</evidence>
<evidence type="ECO:0000256" key="1">
    <source>
        <dbReference type="SAM" id="MobiDB-lite"/>
    </source>
</evidence>
<proteinExistence type="predicted"/>
<dbReference type="RefSeq" id="WP_144260997.1">
    <property type="nucleotide sequence ID" value="NZ_QMDX01000002.1"/>
</dbReference>
<evidence type="ECO:0000313" key="5">
    <source>
        <dbReference type="EMBL" id="TSD15157.1"/>
    </source>
</evidence>
<dbReference type="EMBL" id="QMDX01000002">
    <property type="protein sequence ID" value="TSD15157.1"/>
    <property type="molecule type" value="Genomic_DNA"/>
</dbReference>
<dbReference type="InterPro" id="IPR055564">
    <property type="entry name" value="CdpA_C"/>
</dbReference>
<accession>A0A554NCN7</accession>
<name>A0A554NCN7_9EURY</name>
<evidence type="ECO:0000259" key="3">
    <source>
        <dbReference type="Pfam" id="PF23600"/>
    </source>
</evidence>
<organism evidence="5 6">
    <name type="scientific">Haloglomus irregulare</name>
    <dbReference type="NCBI Taxonomy" id="2234134"/>
    <lineage>
        <taxon>Archaea</taxon>
        <taxon>Methanobacteriati</taxon>
        <taxon>Methanobacteriota</taxon>
        <taxon>Stenosarchaea group</taxon>
        <taxon>Halobacteria</taxon>
        <taxon>Halobacteriales</taxon>
        <taxon>Natronomonadaceae</taxon>
        <taxon>Haloglomus</taxon>
    </lineage>
</organism>
<feature type="compositionally biased region" description="Gly residues" evidence="1">
    <location>
        <begin position="260"/>
        <end position="269"/>
    </location>
</feature>
<feature type="transmembrane region" description="Helical" evidence="2">
    <location>
        <begin position="60"/>
        <end position="80"/>
    </location>
</feature>
<keyword evidence="2" id="KW-0812">Transmembrane</keyword>
<feature type="domain" description="Cell division protein A N-terminal" evidence="3">
    <location>
        <begin position="2"/>
        <end position="148"/>
    </location>
</feature>
<feature type="region of interest" description="Disordered" evidence="1">
    <location>
        <begin position="178"/>
        <end position="298"/>
    </location>
</feature>
<gene>
    <name evidence="5" type="ORF">DP107_04695</name>
</gene>
<protein>
    <submittedName>
        <fullName evidence="5">Ribonuclease BN</fullName>
    </submittedName>
</protein>
<comment type="caution">
    <text evidence="5">The sequence shown here is derived from an EMBL/GenBank/DDBJ whole genome shotgun (WGS) entry which is preliminary data.</text>
</comment>
<sequence length="342" mass="34961">MTNLTEVYEGGAGGPDRRRLYLGVGLFLVGAALTVGGIAVGTSMEVAAALSLSTFAAREAAGIAAGVGLPATFLGVVVVLPQTSRRVDAAAVLGSVVMLFGVLLFTEVYPQAWFSNAFAVVAVYFVGAMTTLWALFTAVANFTTRNDPGGTVELRVTEGGETRVVEVSNQGLASKLGGIGLMGGTPDGDVKTQTAGSKRGTSGTASTTDGGAEVMSNGSGPTTTESTTTVGSNTDRPGESDSLTERARSGSGRNQRFSGSDGGGRGGRAPSGVSDGGTAADDGDAELLSSGADPHPNQDLYCGNCSHFRYVRTDRGMQPYCGLHSEVMDDMDACEEWTPNNQ</sequence>
<dbReference type="Pfam" id="PF23601">
    <property type="entry name" value="CdpA_C"/>
    <property type="match status" value="1"/>
</dbReference>
<dbReference type="Proteomes" id="UP000319894">
    <property type="component" value="Unassembled WGS sequence"/>
</dbReference>
<feature type="transmembrane region" description="Helical" evidence="2">
    <location>
        <begin position="87"/>
        <end position="106"/>
    </location>
</feature>
<dbReference type="AlphaFoldDB" id="A0A554NCN7"/>
<keyword evidence="6" id="KW-1185">Reference proteome</keyword>
<dbReference type="InParanoid" id="A0A554NCN7"/>
<reference evidence="5 6" key="1">
    <citation type="submission" date="2018-06" db="EMBL/GenBank/DDBJ databases">
        <title>Natronomonas sp. F16-60 a new haloarchaeon isolated from a solar saltern of Isla Cristina, Huelva, Spain.</title>
        <authorList>
            <person name="Duran-Viseras A."/>
            <person name="Sanchez-Porro C."/>
            <person name="Ventosa A."/>
        </authorList>
    </citation>
    <scope>NUCLEOTIDE SEQUENCE [LARGE SCALE GENOMIC DNA]</scope>
    <source>
        <strain evidence="5 6">F16-60</strain>
    </source>
</reference>
<feature type="transmembrane region" description="Helical" evidence="2">
    <location>
        <begin position="112"/>
        <end position="136"/>
    </location>
</feature>
<evidence type="ECO:0000313" key="6">
    <source>
        <dbReference type="Proteomes" id="UP000319894"/>
    </source>
</evidence>